<dbReference type="GO" id="GO:0006457">
    <property type="term" value="P:protein folding"/>
    <property type="evidence" value="ECO:0007669"/>
    <property type="project" value="TreeGrafter"/>
</dbReference>
<evidence type="ECO:0000313" key="3">
    <source>
        <dbReference type="Proteomes" id="UP000027586"/>
    </source>
</evidence>
<dbReference type="PANTHER" id="PTHR35329">
    <property type="entry name" value="CHITIN SYNTHASE EXPORT CHAPERONE"/>
    <property type="match status" value="1"/>
</dbReference>
<sequence>MSSSFQLFQFDGVCQTVALTLCPLIGKSDGIEPICYARNVDVAGVLIFQPATFIIDIVALLMTGIMIYHIKTKYTAVGRKEITLFFQMYTMTVITEMLLVTSIIPKASILYPYFTAVHLGLVTSTLWCLLINGFLGIQFAEDGTPLSLWWNRITTGIIFIVVSSIAIATFNNTTGPFNYESPMALWIIYYFINGAFVTIYVVVQLILIAFTLEDRWPLGDILFGALFFIIGQISMHAFSIGICEHSKHYMDGLFLGSGCNLLAVMMVYKYWDSITGDDLEFALDSKPQYWQVFEPIQKEKN</sequence>
<keyword evidence="1" id="KW-0472">Membrane</keyword>
<feature type="transmembrane region" description="Helical" evidence="1">
    <location>
        <begin position="110"/>
        <end position="137"/>
    </location>
</feature>
<accession>A0A068S8H1</accession>
<organism evidence="2 3">
    <name type="scientific">Lichtheimia corymbifera JMRC:FSU:9682</name>
    <dbReference type="NCBI Taxonomy" id="1263082"/>
    <lineage>
        <taxon>Eukaryota</taxon>
        <taxon>Fungi</taxon>
        <taxon>Fungi incertae sedis</taxon>
        <taxon>Mucoromycota</taxon>
        <taxon>Mucoromycotina</taxon>
        <taxon>Mucoromycetes</taxon>
        <taxon>Mucorales</taxon>
        <taxon>Lichtheimiaceae</taxon>
        <taxon>Lichtheimia</taxon>
    </lineage>
</organism>
<name>A0A068S8H1_9FUNG</name>
<dbReference type="GO" id="GO:0051082">
    <property type="term" value="F:unfolded protein binding"/>
    <property type="evidence" value="ECO:0007669"/>
    <property type="project" value="TreeGrafter"/>
</dbReference>
<feature type="transmembrane region" description="Helical" evidence="1">
    <location>
        <begin position="221"/>
        <end position="240"/>
    </location>
</feature>
<dbReference type="VEuPathDB" id="FungiDB:LCOR_09531.1"/>
<dbReference type="STRING" id="1263082.A0A068S8H1"/>
<evidence type="ECO:0000313" key="2">
    <source>
        <dbReference type="EMBL" id="CDH58678.1"/>
    </source>
</evidence>
<keyword evidence="1" id="KW-0812">Transmembrane</keyword>
<comment type="caution">
    <text evidence="2">The sequence shown here is derived from an EMBL/GenBank/DDBJ whole genome shotgun (WGS) entry which is preliminary data.</text>
</comment>
<reference evidence="2" key="1">
    <citation type="submission" date="2013-08" db="EMBL/GenBank/DDBJ databases">
        <title>Gene expansion shapes genome architecture in the human pathogen Lichtheimia corymbifera: an evolutionary genomics analysis in the ancient terrestrial Mucorales (Mucoromycotina).</title>
        <authorList>
            <person name="Schwartze V.U."/>
            <person name="Winter S."/>
            <person name="Shelest E."/>
            <person name="Marcet-Houben M."/>
            <person name="Horn F."/>
            <person name="Wehner S."/>
            <person name="Hoffmann K."/>
            <person name="Riege K."/>
            <person name="Sammeth M."/>
            <person name="Nowrousian M."/>
            <person name="Valiante V."/>
            <person name="Linde J."/>
            <person name="Jacobsen I.D."/>
            <person name="Marz M."/>
            <person name="Brakhage A.A."/>
            <person name="Gabaldon T."/>
            <person name="Bocker S."/>
            <person name="Voigt K."/>
        </authorList>
    </citation>
    <scope>NUCLEOTIDE SEQUENCE [LARGE SCALE GENOMIC DNA]</scope>
    <source>
        <strain evidence="2">FSU 9682</strain>
    </source>
</reference>
<dbReference type="PANTHER" id="PTHR35329:SF1">
    <property type="entry name" value="CHITIN SYNTHASE EXPORT CHAPERONE"/>
    <property type="match status" value="1"/>
</dbReference>
<dbReference type="GO" id="GO:0005789">
    <property type="term" value="C:endoplasmic reticulum membrane"/>
    <property type="evidence" value="ECO:0007669"/>
    <property type="project" value="TreeGrafter"/>
</dbReference>
<dbReference type="AlphaFoldDB" id="A0A068S8H1"/>
<evidence type="ECO:0000256" key="1">
    <source>
        <dbReference type="SAM" id="Phobius"/>
    </source>
</evidence>
<protein>
    <submittedName>
        <fullName evidence="2">Chitin synthase export chaperone</fullName>
    </submittedName>
</protein>
<proteinExistence type="predicted"/>
<dbReference type="EMBL" id="CBTN010000059">
    <property type="protein sequence ID" value="CDH58678.1"/>
    <property type="molecule type" value="Genomic_DNA"/>
</dbReference>
<dbReference type="InterPro" id="IPR022057">
    <property type="entry name" value="Chs7"/>
</dbReference>
<dbReference type="Pfam" id="PF12271">
    <property type="entry name" value="Chs7"/>
    <property type="match status" value="1"/>
</dbReference>
<dbReference type="OrthoDB" id="2189463at2759"/>
<dbReference type="Proteomes" id="UP000027586">
    <property type="component" value="Unassembled WGS sequence"/>
</dbReference>
<feature type="transmembrane region" description="Helical" evidence="1">
    <location>
        <begin position="149"/>
        <end position="171"/>
    </location>
</feature>
<feature type="transmembrane region" description="Helical" evidence="1">
    <location>
        <begin position="82"/>
        <end position="104"/>
    </location>
</feature>
<keyword evidence="1" id="KW-1133">Transmembrane helix</keyword>
<feature type="transmembrane region" description="Helical" evidence="1">
    <location>
        <begin position="47"/>
        <end position="70"/>
    </location>
</feature>
<feature type="transmembrane region" description="Helical" evidence="1">
    <location>
        <begin position="252"/>
        <end position="271"/>
    </location>
</feature>
<gene>
    <name evidence="2" type="ORF">LCOR_09531.1</name>
</gene>
<keyword evidence="3" id="KW-1185">Reference proteome</keyword>
<feature type="transmembrane region" description="Helical" evidence="1">
    <location>
        <begin position="183"/>
        <end position="209"/>
    </location>
</feature>